<dbReference type="EMBL" id="AP019791">
    <property type="protein sequence ID" value="BBL80393.1"/>
    <property type="molecule type" value="Genomic_DNA"/>
</dbReference>
<dbReference type="GO" id="GO:0140359">
    <property type="term" value="F:ABC-type transporter activity"/>
    <property type="evidence" value="ECO:0007669"/>
    <property type="project" value="InterPro"/>
</dbReference>
<feature type="transmembrane region" description="Helical" evidence="1">
    <location>
        <begin position="172"/>
        <end position="192"/>
    </location>
</feature>
<feature type="transmembrane region" description="Helical" evidence="1">
    <location>
        <begin position="244"/>
        <end position="265"/>
    </location>
</feature>
<dbReference type="Pfam" id="PF12679">
    <property type="entry name" value="ABC2_membrane_2"/>
    <property type="match status" value="1"/>
</dbReference>
<protein>
    <recommendedName>
        <fullName evidence="4">ABC transporter permease</fullName>
    </recommendedName>
</protein>
<feature type="transmembrane region" description="Helical" evidence="1">
    <location>
        <begin position="27"/>
        <end position="48"/>
    </location>
</feature>
<evidence type="ECO:0000313" key="3">
    <source>
        <dbReference type="Proteomes" id="UP000318065"/>
    </source>
</evidence>
<sequence>MSAKRAAGRGTLLALVLHTLRLQSRGVLVWGAALGLYSAVVVASFVTFEGSAEQLNQLMEAYPEGLLEAFGITDLADVRNYMHSQVFILAPLALAFFPILASANAIAGAEERGTIDVLLGNPLPRWQLVVGSFTATAVSLLGILAIVGLLTWGTAVLFEVDLSLESTVNAVLNMWPVCLFFGGLAMLGSALFHRRALAIALPAFVLFAMYLVDAIGRASEDLEDLRPYSVFYYYGSAIENGIDWANFAGVTGVAVLFVALAVPAFRRRDIYT</sequence>
<dbReference type="Proteomes" id="UP000318065">
    <property type="component" value="Chromosome"/>
</dbReference>
<dbReference type="PANTHER" id="PTHR37305">
    <property type="entry name" value="INTEGRAL MEMBRANE PROTEIN-RELATED"/>
    <property type="match status" value="1"/>
</dbReference>
<reference evidence="2" key="1">
    <citation type="journal article" date="2019" name="Microbiol. Resour. Announc.">
        <title>Complete Genome Sequence of Rubrobacter xylanophilus Strain AA3-22, Isolated from Arima Onsen in Japan.</title>
        <authorList>
            <person name="Tomariguchi N."/>
            <person name="Miyazaki K."/>
        </authorList>
    </citation>
    <scope>NUCLEOTIDE SEQUENCE [LARGE SCALE GENOMIC DNA]</scope>
    <source>
        <strain evidence="2">AA3-22</strain>
    </source>
</reference>
<keyword evidence="1" id="KW-0472">Membrane</keyword>
<evidence type="ECO:0008006" key="4">
    <source>
        <dbReference type="Google" id="ProtNLM"/>
    </source>
</evidence>
<name>A0A510HNS3_9ACTN</name>
<dbReference type="RefSeq" id="WP_143528404.1">
    <property type="nucleotide sequence ID" value="NZ_AP019791.1"/>
</dbReference>
<feature type="transmembrane region" description="Helical" evidence="1">
    <location>
        <begin position="86"/>
        <end position="107"/>
    </location>
</feature>
<organism evidence="2 3">
    <name type="scientific">Rubrobacter xylanophilus</name>
    <dbReference type="NCBI Taxonomy" id="49319"/>
    <lineage>
        <taxon>Bacteria</taxon>
        <taxon>Bacillati</taxon>
        <taxon>Actinomycetota</taxon>
        <taxon>Rubrobacteria</taxon>
        <taxon>Rubrobacterales</taxon>
        <taxon>Rubrobacteraceae</taxon>
        <taxon>Rubrobacter</taxon>
    </lineage>
</organism>
<keyword evidence="1" id="KW-0812">Transmembrane</keyword>
<dbReference type="PANTHER" id="PTHR37305:SF1">
    <property type="entry name" value="MEMBRANE PROTEIN"/>
    <property type="match status" value="1"/>
</dbReference>
<accession>A0A510HNS3</accession>
<dbReference type="AlphaFoldDB" id="A0A510HNS3"/>
<feature type="transmembrane region" description="Helical" evidence="1">
    <location>
        <begin position="199"/>
        <end position="218"/>
    </location>
</feature>
<evidence type="ECO:0000313" key="2">
    <source>
        <dbReference type="EMBL" id="BBL80393.1"/>
    </source>
</evidence>
<proteinExistence type="predicted"/>
<dbReference type="GO" id="GO:0005886">
    <property type="term" value="C:plasma membrane"/>
    <property type="evidence" value="ECO:0007669"/>
    <property type="project" value="UniProtKB-SubCell"/>
</dbReference>
<dbReference type="OrthoDB" id="3686802at2"/>
<keyword evidence="3" id="KW-1185">Reference proteome</keyword>
<evidence type="ECO:0000256" key="1">
    <source>
        <dbReference type="SAM" id="Phobius"/>
    </source>
</evidence>
<feature type="transmembrane region" description="Helical" evidence="1">
    <location>
        <begin position="128"/>
        <end position="152"/>
    </location>
</feature>
<gene>
    <name evidence="2" type="ORF">RxyAA322_22470</name>
</gene>
<keyword evidence="1" id="KW-1133">Transmembrane helix</keyword>